<sequence>MNRIDSLLKGRSTLNPDQIYRLQELIADWQLLTDLSFADLVLWVPLRSDPTSWPTGYVAIAHIRPTTSATVFTNDLIGSEVRWGERPRLDEALSHSDIVRDSEPELFGELLIKEETIPVIHQGQVIAVISRHRNAELMRSPSRLELNYREIANNLYRMVVEGTFPYQDASSIFDPSARVGDGLIRLDLNGVITYASPNARSAFNRMGWGNDLEGFSLGEVASQVSVQRNESHHEGIRSSLSGKSLRRAEIENQGATIDLMVMPLLQGEDRIGAIVLLHNVTELRRRERELVTKDATIREVHHRVKNNLQTVSALLRLQARRIAEPQASAALEEAVRRIASIALVHETLSNSADAKVAFDQVLDNLMIHAADLSPRMSEINIRRSGSLAEIDPRIATPLALIVTELIHNALEHGLAEHGGNLVIHCERFESKAKVTVSDDGAGLPGDFDLVNSSNLGLQIVRTLTENELRGQIKLTSGQSGTQATLEFPL</sequence>
<dbReference type="PROSITE" id="PS50109">
    <property type="entry name" value="HIS_KIN"/>
    <property type="match status" value="1"/>
</dbReference>
<dbReference type="InterPro" id="IPR035965">
    <property type="entry name" value="PAS-like_dom_sf"/>
</dbReference>
<dbReference type="InterPro" id="IPR022066">
    <property type="entry name" value="PdtaS_GAF"/>
</dbReference>
<comment type="catalytic activity">
    <reaction evidence="1">
        <text>ATP + protein L-histidine = ADP + protein N-phospho-L-histidine.</text>
        <dbReference type="EC" id="2.7.13.3"/>
    </reaction>
</comment>
<feature type="domain" description="Histidine kinase" evidence="8">
    <location>
        <begin position="299"/>
        <end position="489"/>
    </location>
</feature>
<keyword evidence="4" id="KW-0808">Transferase</keyword>
<proteinExistence type="predicted"/>
<gene>
    <name evidence="9" type="ORF">GM50_3775</name>
</gene>
<protein>
    <recommendedName>
        <fullName evidence="2">histidine kinase</fullName>
        <ecNumber evidence="2">2.7.13.3</ecNumber>
    </recommendedName>
</protein>
<evidence type="ECO:0000256" key="3">
    <source>
        <dbReference type="ARBA" id="ARBA00022553"/>
    </source>
</evidence>
<dbReference type="AlphaFoldDB" id="A0A094QCT9"/>
<evidence type="ECO:0000259" key="8">
    <source>
        <dbReference type="PROSITE" id="PS50109"/>
    </source>
</evidence>
<keyword evidence="6" id="KW-0418">Kinase</keyword>
<dbReference type="InterPro" id="IPR011495">
    <property type="entry name" value="Sig_transdc_His_kin_sub2_dim/P"/>
</dbReference>
<evidence type="ECO:0000256" key="5">
    <source>
        <dbReference type="ARBA" id="ARBA00022741"/>
    </source>
</evidence>
<accession>A0A094QCT9</accession>
<dbReference type="PANTHER" id="PTHR41523">
    <property type="entry name" value="TWO-COMPONENT SYSTEM SENSOR PROTEIN"/>
    <property type="match status" value="1"/>
</dbReference>
<keyword evidence="7" id="KW-0067">ATP-binding</keyword>
<dbReference type="Gene3D" id="3.30.450.280">
    <property type="entry name" value="GAF domain"/>
    <property type="match status" value="1"/>
</dbReference>
<dbReference type="InterPro" id="IPR003594">
    <property type="entry name" value="HATPase_dom"/>
</dbReference>
<evidence type="ECO:0000256" key="2">
    <source>
        <dbReference type="ARBA" id="ARBA00012438"/>
    </source>
</evidence>
<dbReference type="GO" id="GO:0005524">
    <property type="term" value="F:ATP binding"/>
    <property type="evidence" value="ECO:0007669"/>
    <property type="project" value="UniProtKB-KW"/>
</dbReference>
<keyword evidence="3" id="KW-0597">Phosphoprotein</keyword>
<evidence type="ECO:0000256" key="6">
    <source>
        <dbReference type="ARBA" id="ARBA00022777"/>
    </source>
</evidence>
<evidence type="ECO:0000256" key="4">
    <source>
        <dbReference type="ARBA" id="ARBA00022679"/>
    </source>
</evidence>
<keyword evidence="5" id="KW-0547">Nucleotide-binding</keyword>
<dbReference type="SMART" id="SM00387">
    <property type="entry name" value="HATPase_c"/>
    <property type="match status" value="1"/>
</dbReference>
<organism evidence="9">
    <name type="scientific">freshwater metagenome</name>
    <dbReference type="NCBI Taxonomy" id="449393"/>
    <lineage>
        <taxon>unclassified sequences</taxon>
        <taxon>metagenomes</taxon>
        <taxon>ecological metagenomes</taxon>
    </lineage>
</organism>
<dbReference type="Pfam" id="PF12282">
    <property type="entry name" value="GAF_PdtaS"/>
    <property type="match status" value="1"/>
</dbReference>
<dbReference type="InterPro" id="IPR038424">
    <property type="entry name" value="H_kinase_PdtaS_GAF_sf"/>
</dbReference>
<dbReference type="PANTHER" id="PTHR41523:SF8">
    <property type="entry name" value="ETHYLENE RESPONSE SENSOR PROTEIN"/>
    <property type="match status" value="1"/>
</dbReference>
<dbReference type="InterPro" id="IPR005467">
    <property type="entry name" value="His_kinase_dom"/>
</dbReference>
<evidence type="ECO:0000256" key="1">
    <source>
        <dbReference type="ARBA" id="ARBA00000085"/>
    </source>
</evidence>
<dbReference type="SUPFAM" id="SSF55785">
    <property type="entry name" value="PYP-like sensor domain (PAS domain)"/>
    <property type="match status" value="1"/>
</dbReference>
<dbReference type="EMBL" id="JNSK01000007">
    <property type="protein sequence ID" value="KGA19959.1"/>
    <property type="molecule type" value="Genomic_DNA"/>
</dbReference>
<dbReference type="Pfam" id="PF02518">
    <property type="entry name" value="HATPase_c"/>
    <property type="match status" value="1"/>
</dbReference>
<comment type="caution">
    <text evidence="9">The sequence shown here is derived from an EMBL/GenBank/DDBJ whole genome shotgun (WGS) entry which is preliminary data.</text>
</comment>
<evidence type="ECO:0000256" key="7">
    <source>
        <dbReference type="ARBA" id="ARBA00022840"/>
    </source>
</evidence>
<dbReference type="InterPro" id="IPR036890">
    <property type="entry name" value="HATPase_C_sf"/>
</dbReference>
<dbReference type="Pfam" id="PF07568">
    <property type="entry name" value="HisKA_2"/>
    <property type="match status" value="1"/>
</dbReference>
<evidence type="ECO:0000313" key="9">
    <source>
        <dbReference type="EMBL" id="KGA19959.1"/>
    </source>
</evidence>
<dbReference type="SUPFAM" id="SSF55874">
    <property type="entry name" value="ATPase domain of HSP90 chaperone/DNA topoisomerase II/histidine kinase"/>
    <property type="match status" value="1"/>
</dbReference>
<dbReference type="GO" id="GO:0004673">
    <property type="term" value="F:protein histidine kinase activity"/>
    <property type="evidence" value="ECO:0007669"/>
    <property type="project" value="UniProtKB-EC"/>
</dbReference>
<dbReference type="Gene3D" id="3.30.565.10">
    <property type="entry name" value="Histidine kinase-like ATPase, C-terminal domain"/>
    <property type="match status" value="1"/>
</dbReference>
<reference evidence="9" key="1">
    <citation type="submission" date="2014-05" db="EMBL/GenBank/DDBJ databases">
        <title>Key roles for freshwater Actinobacteria revealed by deep metagenomic sequencing.</title>
        <authorList>
            <person name="Ghai R."/>
            <person name="Mizuno C.M."/>
            <person name="Picazo A."/>
            <person name="Camacho A."/>
            <person name="Rodriguez-Valera F."/>
        </authorList>
    </citation>
    <scope>NUCLEOTIDE SEQUENCE</scope>
</reference>
<dbReference type="EC" id="2.7.13.3" evidence="2"/>
<name>A0A094QCT9_9ZZZZ</name>
<dbReference type="Gene3D" id="3.30.450.20">
    <property type="entry name" value="PAS domain"/>
    <property type="match status" value="1"/>
</dbReference>